<evidence type="ECO:0000256" key="5">
    <source>
        <dbReference type="ARBA" id="ARBA00023274"/>
    </source>
</evidence>
<dbReference type="GO" id="GO:0005840">
    <property type="term" value="C:ribosome"/>
    <property type="evidence" value="ECO:0007669"/>
    <property type="project" value="UniProtKB-KW"/>
</dbReference>
<dbReference type="FunFam" id="1.10.1900.20:FF:000001">
    <property type="entry name" value="50S ribosomal protein L20"/>
    <property type="match status" value="1"/>
</dbReference>
<dbReference type="GO" id="GO:0000027">
    <property type="term" value="P:ribosomal large subunit assembly"/>
    <property type="evidence" value="ECO:0007669"/>
    <property type="project" value="UniProtKB-UniRule"/>
</dbReference>
<evidence type="ECO:0000256" key="2">
    <source>
        <dbReference type="ARBA" id="ARBA00022730"/>
    </source>
</evidence>
<dbReference type="InterPro" id="IPR049946">
    <property type="entry name" value="RIBOSOMAL_L20_CS"/>
</dbReference>
<dbReference type="SUPFAM" id="SSF74731">
    <property type="entry name" value="Ribosomal protein L20"/>
    <property type="match status" value="1"/>
</dbReference>
<dbReference type="GO" id="GO:0006412">
    <property type="term" value="P:translation"/>
    <property type="evidence" value="ECO:0007669"/>
    <property type="project" value="InterPro"/>
</dbReference>
<dbReference type="CDD" id="cd07026">
    <property type="entry name" value="Ribosomal_L20"/>
    <property type="match status" value="1"/>
</dbReference>
<evidence type="ECO:0000256" key="4">
    <source>
        <dbReference type="ARBA" id="ARBA00022980"/>
    </source>
</evidence>
<dbReference type="PROSITE" id="PS00937">
    <property type="entry name" value="RIBOSOMAL_L20"/>
    <property type="match status" value="1"/>
</dbReference>
<organism evidence="9">
    <name type="scientific">Caldithrix abyssi</name>
    <dbReference type="NCBI Taxonomy" id="187145"/>
    <lineage>
        <taxon>Bacteria</taxon>
        <taxon>Pseudomonadati</taxon>
        <taxon>Calditrichota</taxon>
        <taxon>Calditrichia</taxon>
        <taxon>Calditrichales</taxon>
        <taxon>Calditrichaceae</taxon>
        <taxon>Caldithrix</taxon>
    </lineage>
</organism>
<keyword evidence="2 7" id="KW-0699">rRNA-binding</keyword>
<dbReference type="EMBL" id="DROD01000523">
    <property type="protein sequence ID" value="HHJ53157.1"/>
    <property type="molecule type" value="Genomic_DNA"/>
</dbReference>
<keyword evidence="3 7" id="KW-0694">RNA-binding</keyword>
<dbReference type="PRINTS" id="PR00062">
    <property type="entry name" value="RIBOSOMALL20"/>
</dbReference>
<dbReference type="GO" id="GO:0019843">
    <property type="term" value="F:rRNA binding"/>
    <property type="evidence" value="ECO:0007669"/>
    <property type="project" value="UniProtKB-UniRule"/>
</dbReference>
<sequence length="115" mass="13266">MPRATNNVAARKRRKKILKAAKGYRLGKSRLYKTAKDQVEKGWLYAYRDRRAKKRTFRKLWIARINAACRQNGVSYSVFMNALKKANVELNRKALADMAVHNPQGFSQLVQQVVA</sequence>
<dbReference type="InterPro" id="IPR005813">
    <property type="entry name" value="Ribosomal_bL20"/>
</dbReference>
<dbReference type="AlphaFoldDB" id="A0A7V5UF87"/>
<comment type="function">
    <text evidence="7 8">Binds directly to 23S ribosomal RNA and is necessary for the in vitro assembly process of the 50S ribosomal subunit. It is not involved in the protein synthesizing functions of that subunit.</text>
</comment>
<evidence type="ECO:0000256" key="6">
    <source>
        <dbReference type="ARBA" id="ARBA00035172"/>
    </source>
</evidence>
<keyword evidence="4 7" id="KW-0689">Ribosomal protein</keyword>
<evidence type="ECO:0000256" key="1">
    <source>
        <dbReference type="ARBA" id="ARBA00007698"/>
    </source>
</evidence>
<dbReference type="Gene3D" id="1.10.1900.20">
    <property type="entry name" value="Ribosomal protein L20"/>
    <property type="match status" value="1"/>
</dbReference>
<evidence type="ECO:0000256" key="7">
    <source>
        <dbReference type="HAMAP-Rule" id="MF_00382"/>
    </source>
</evidence>
<evidence type="ECO:0000256" key="8">
    <source>
        <dbReference type="RuleBase" id="RU000560"/>
    </source>
</evidence>
<reference evidence="9" key="1">
    <citation type="journal article" date="2020" name="mSystems">
        <title>Genome- and Community-Level Interaction Insights into Carbon Utilization and Element Cycling Functions of Hydrothermarchaeota in Hydrothermal Sediment.</title>
        <authorList>
            <person name="Zhou Z."/>
            <person name="Liu Y."/>
            <person name="Xu W."/>
            <person name="Pan J."/>
            <person name="Luo Z.H."/>
            <person name="Li M."/>
        </authorList>
    </citation>
    <scope>NUCLEOTIDE SEQUENCE [LARGE SCALE GENOMIC DNA]</scope>
    <source>
        <strain evidence="9">HyVt-527</strain>
    </source>
</reference>
<accession>A0A7V5UF87</accession>
<dbReference type="PANTHER" id="PTHR10986">
    <property type="entry name" value="39S RIBOSOMAL PROTEIN L20"/>
    <property type="match status" value="1"/>
</dbReference>
<evidence type="ECO:0000313" key="9">
    <source>
        <dbReference type="EMBL" id="HHJ53157.1"/>
    </source>
</evidence>
<dbReference type="NCBIfam" id="TIGR01032">
    <property type="entry name" value="rplT_bact"/>
    <property type="match status" value="1"/>
</dbReference>
<dbReference type="GO" id="GO:1990904">
    <property type="term" value="C:ribonucleoprotein complex"/>
    <property type="evidence" value="ECO:0007669"/>
    <property type="project" value="UniProtKB-KW"/>
</dbReference>
<gene>
    <name evidence="7" type="primary">rplT</name>
    <name evidence="9" type="ORF">ENJ89_08180</name>
</gene>
<keyword evidence="5 7" id="KW-0687">Ribonucleoprotein</keyword>
<dbReference type="GO" id="GO:0003735">
    <property type="term" value="F:structural constituent of ribosome"/>
    <property type="evidence" value="ECO:0007669"/>
    <property type="project" value="InterPro"/>
</dbReference>
<dbReference type="InterPro" id="IPR035566">
    <property type="entry name" value="Ribosomal_protein_bL20_C"/>
</dbReference>
<name>A0A7V5UF87_CALAY</name>
<proteinExistence type="inferred from homology"/>
<dbReference type="Proteomes" id="UP000886124">
    <property type="component" value="Unassembled WGS sequence"/>
</dbReference>
<dbReference type="Gene3D" id="6.10.160.10">
    <property type="match status" value="1"/>
</dbReference>
<protein>
    <recommendedName>
        <fullName evidence="6 7">Large ribosomal subunit protein bL20</fullName>
    </recommendedName>
</protein>
<comment type="similarity">
    <text evidence="1 7 8">Belongs to the bacterial ribosomal protein bL20 family.</text>
</comment>
<comment type="caution">
    <text evidence="9">The sequence shown here is derived from an EMBL/GenBank/DDBJ whole genome shotgun (WGS) entry which is preliminary data.</text>
</comment>
<evidence type="ECO:0000256" key="3">
    <source>
        <dbReference type="ARBA" id="ARBA00022884"/>
    </source>
</evidence>
<dbReference type="HAMAP" id="MF_00382">
    <property type="entry name" value="Ribosomal_bL20"/>
    <property type="match status" value="1"/>
</dbReference>
<dbReference type="Pfam" id="PF00453">
    <property type="entry name" value="Ribosomal_L20"/>
    <property type="match status" value="1"/>
</dbReference>